<protein>
    <submittedName>
        <fullName evidence="6">Signal transduction histidine kinase</fullName>
    </submittedName>
</protein>
<dbReference type="PANTHER" id="PTHR24421">
    <property type="entry name" value="NITRATE/NITRITE SENSOR PROTEIN NARX-RELATED"/>
    <property type="match status" value="1"/>
</dbReference>
<sequence length="394" mass="43013">MTTTHDLWQGRRPGPGSYDGRVRRLDPDTWSAIFGLVVCLTAGLPVLLTQLNGQEVTVGPLWLWWLVYLGFVTSLVASAMQSEEASRGSRWSLAGAVVLGCALMLLAPGAGWTQIVLVYVAAISCYIVPWRVTLAIIVLNTLVVLVAASQASQEMHNVLFTAMLYAFLQVGTALSATAHQRDIESRERLAVAHTELRAASAILAETTRGDERLRISRELHDLIGHQLTVLTLELEVAAHKSTPPALEHVVRARKVAGELLGDVRATVGELRRRAPDLRDTLDRIVRDLPQPLVTVRVDEDVRLDETRAAAVVRCAQEIITNTIRHADAKELWITVSSGENGEVRLVAQDDGRGSGDLVLGNGLRGMVERVEELGGRARFRSDNGFRVEAEVPAA</sequence>
<keyword evidence="4" id="KW-1133">Transmembrane helix</keyword>
<dbReference type="Proteomes" id="UP000791080">
    <property type="component" value="Unassembled WGS sequence"/>
</dbReference>
<dbReference type="Gene3D" id="1.20.5.1930">
    <property type="match status" value="1"/>
</dbReference>
<keyword evidence="2 6" id="KW-0418">Kinase</keyword>
<feature type="domain" description="Signal transduction histidine kinase subgroup 3 dimerisation and phosphoacceptor" evidence="5">
    <location>
        <begin position="211"/>
        <end position="273"/>
    </location>
</feature>
<feature type="transmembrane region" description="Helical" evidence="4">
    <location>
        <begin position="30"/>
        <end position="49"/>
    </location>
</feature>
<proteinExistence type="predicted"/>
<evidence type="ECO:0000256" key="3">
    <source>
        <dbReference type="ARBA" id="ARBA00023012"/>
    </source>
</evidence>
<dbReference type="InterPro" id="IPR036890">
    <property type="entry name" value="HATPase_C_sf"/>
</dbReference>
<feature type="transmembrane region" description="Helical" evidence="4">
    <location>
        <begin position="61"/>
        <end position="79"/>
    </location>
</feature>
<dbReference type="Gene3D" id="3.30.565.10">
    <property type="entry name" value="Histidine kinase-like ATPase, C-terminal domain"/>
    <property type="match status" value="1"/>
</dbReference>
<evidence type="ECO:0000313" key="7">
    <source>
        <dbReference type="Proteomes" id="UP000791080"/>
    </source>
</evidence>
<feature type="transmembrane region" description="Helical" evidence="4">
    <location>
        <begin position="158"/>
        <end position="178"/>
    </location>
</feature>
<evidence type="ECO:0000259" key="5">
    <source>
        <dbReference type="Pfam" id="PF07730"/>
    </source>
</evidence>
<keyword evidence="4" id="KW-0472">Membrane</keyword>
<feature type="transmembrane region" description="Helical" evidence="4">
    <location>
        <begin position="91"/>
        <end position="110"/>
    </location>
</feature>
<comment type="caution">
    <text evidence="6">The sequence shown here is derived from an EMBL/GenBank/DDBJ whole genome shotgun (WGS) entry which is preliminary data.</text>
</comment>
<dbReference type="InterPro" id="IPR011712">
    <property type="entry name" value="Sig_transdc_His_kin_sub3_dim/P"/>
</dbReference>
<feature type="transmembrane region" description="Helical" evidence="4">
    <location>
        <begin position="116"/>
        <end position="146"/>
    </location>
</feature>
<dbReference type="GO" id="GO:0016301">
    <property type="term" value="F:kinase activity"/>
    <property type="evidence" value="ECO:0007669"/>
    <property type="project" value="UniProtKB-KW"/>
</dbReference>
<dbReference type="EMBL" id="AUBJ02000001">
    <property type="protein sequence ID" value="MCP2330870.1"/>
    <property type="molecule type" value="Genomic_DNA"/>
</dbReference>
<dbReference type="Pfam" id="PF07730">
    <property type="entry name" value="HisKA_3"/>
    <property type="match status" value="1"/>
</dbReference>
<evidence type="ECO:0000256" key="1">
    <source>
        <dbReference type="ARBA" id="ARBA00022679"/>
    </source>
</evidence>
<dbReference type="SUPFAM" id="SSF55874">
    <property type="entry name" value="ATPase domain of HSP90 chaperone/DNA topoisomerase II/histidine kinase"/>
    <property type="match status" value="1"/>
</dbReference>
<dbReference type="InterPro" id="IPR050482">
    <property type="entry name" value="Sensor_HK_TwoCompSys"/>
</dbReference>
<organism evidence="6 7">
    <name type="scientific">Actinoalloteichus caeruleus DSM 43889</name>
    <dbReference type="NCBI Taxonomy" id="1120930"/>
    <lineage>
        <taxon>Bacteria</taxon>
        <taxon>Bacillati</taxon>
        <taxon>Actinomycetota</taxon>
        <taxon>Actinomycetes</taxon>
        <taxon>Pseudonocardiales</taxon>
        <taxon>Pseudonocardiaceae</taxon>
        <taxon>Actinoalloteichus</taxon>
        <taxon>Actinoalloteichus cyanogriseus</taxon>
    </lineage>
</organism>
<keyword evidence="4" id="KW-0812">Transmembrane</keyword>
<evidence type="ECO:0000313" key="6">
    <source>
        <dbReference type="EMBL" id="MCP2330870.1"/>
    </source>
</evidence>
<name>A0ABT1JEE4_ACTCY</name>
<reference evidence="6 7" key="1">
    <citation type="submission" date="2022-06" db="EMBL/GenBank/DDBJ databases">
        <title>Genomic Encyclopedia of Type Strains, Phase I: the one thousand microbial genomes (KMG-I) project.</title>
        <authorList>
            <person name="Kyrpides N."/>
        </authorList>
    </citation>
    <scope>NUCLEOTIDE SEQUENCE [LARGE SCALE GENOMIC DNA]</scope>
    <source>
        <strain evidence="6 7">DSM 43889</strain>
    </source>
</reference>
<keyword evidence="3" id="KW-0902">Two-component regulatory system</keyword>
<keyword evidence="7" id="KW-1185">Reference proteome</keyword>
<dbReference type="CDD" id="cd16917">
    <property type="entry name" value="HATPase_UhpB-NarQ-NarX-like"/>
    <property type="match status" value="1"/>
</dbReference>
<keyword evidence="1" id="KW-0808">Transferase</keyword>
<gene>
    <name evidence="6" type="ORF">G443_001140</name>
</gene>
<evidence type="ECO:0000256" key="4">
    <source>
        <dbReference type="SAM" id="Phobius"/>
    </source>
</evidence>
<dbReference type="PANTHER" id="PTHR24421:SF59">
    <property type="entry name" value="OXYGEN SENSOR HISTIDINE KINASE NREB"/>
    <property type="match status" value="1"/>
</dbReference>
<accession>A0ABT1JEE4</accession>
<evidence type="ECO:0000256" key="2">
    <source>
        <dbReference type="ARBA" id="ARBA00022777"/>
    </source>
</evidence>